<evidence type="ECO:0000313" key="13">
    <source>
        <dbReference type="EMBL" id="KAF2842177.1"/>
    </source>
</evidence>
<proteinExistence type="inferred from homology"/>
<dbReference type="PROSITE" id="PS00092">
    <property type="entry name" value="N6_MTASE"/>
    <property type="match status" value="1"/>
</dbReference>
<dbReference type="PIRSF" id="PIRSF017259">
    <property type="entry name" value="tRNA_mtfrase_TRM11"/>
    <property type="match status" value="1"/>
</dbReference>
<keyword evidence="5 10" id="KW-0808">Transferase</keyword>
<evidence type="ECO:0000313" key="14">
    <source>
        <dbReference type="Proteomes" id="UP000799429"/>
    </source>
</evidence>
<dbReference type="Pfam" id="PF01170">
    <property type="entry name" value="UPF0020"/>
    <property type="match status" value="1"/>
</dbReference>
<dbReference type="GO" id="GO:0000049">
    <property type="term" value="F:tRNA binding"/>
    <property type="evidence" value="ECO:0007669"/>
    <property type="project" value="UniProtKB-UniRule"/>
</dbReference>
<dbReference type="InterPro" id="IPR000241">
    <property type="entry name" value="RlmKL-like_Mtase"/>
</dbReference>
<dbReference type="Proteomes" id="UP000799429">
    <property type="component" value="Unassembled WGS sequence"/>
</dbReference>
<dbReference type="InterPro" id="IPR002052">
    <property type="entry name" value="DNA_methylase_N6_adenine_CS"/>
</dbReference>
<comment type="subcellular location">
    <subcellularLocation>
        <location evidence="1">Cytoplasm</location>
    </subcellularLocation>
</comment>
<keyword evidence="3 10" id="KW-0820">tRNA-binding</keyword>
<dbReference type="AlphaFoldDB" id="A0A9P4SGP2"/>
<dbReference type="GO" id="GO:0160102">
    <property type="term" value="F:tRNA (guanine(10)-N2)-methyltransferase activity"/>
    <property type="evidence" value="ECO:0007669"/>
    <property type="project" value="UniProtKB-EC"/>
</dbReference>
<evidence type="ECO:0000256" key="10">
    <source>
        <dbReference type="PROSITE-ProRule" id="PRU00959"/>
    </source>
</evidence>
<dbReference type="SUPFAM" id="SSF53335">
    <property type="entry name" value="S-adenosyl-L-methionine-dependent methyltransferases"/>
    <property type="match status" value="1"/>
</dbReference>
<dbReference type="OrthoDB" id="296065at2759"/>
<dbReference type="InterPro" id="IPR059073">
    <property type="entry name" value="TRMT11_N"/>
</dbReference>
<dbReference type="PANTHER" id="PTHR13370:SF3">
    <property type="entry name" value="TRNA (GUANINE(10)-N2)-METHYLTRANSFERASE HOMOLOG"/>
    <property type="match status" value="1"/>
</dbReference>
<evidence type="ECO:0000256" key="4">
    <source>
        <dbReference type="ARBA" id="ARBA00022603"/>
    </source>
</evidence>
<feature type="domain" description="tRNA (guanine(10)-N(2))-methyltransferase TRMT11 N-terminal" evidence="12">
    <location>
        <begin position="3"/>
        <end position="167"/>
    </location>
</feature>
<dbReference type="GO" id="GO:0008033">
    <property type="term" value="P:tRNA processing"/>
    <property type="evidence" value="ECO:0007669"/>
    <property type="project" value="UniProtKB-UniRule"/>
</dbReference>
<gene>
    <name evidence="13" type="ORF">M501DRAFT_928339</name>
</gene>
<dbReference type="Gene3D" id="3.40.50.150">
    <property type="entry name" value="Vaccinia Virus protein VP39"/>
    <property type="match status" value="1"/>
</dbReference>
<protein>
    <recommendedName>
        <fullName evidence="9">tRNA (guanine(10)-N(2))-methyltransferase</fullName>
        <ecNumber evidence="9">2.1.1.214</ecNumber>
    </recommendedName>
</protein>
<keyword evidence="8 10" id="KW-0694">RNA-binding</keyword>
<evidence type="ECO:0000256" key="6">
    <source>
        <dbReference type="ARBA" id="ARBA00022691"/>
    </source>
</evidence>
<organism evidence="13 14">
    <name type="scientific">Patellaria atrata CBS 101060</name>
    <dbReference type="NCBI Taxonomy" id="1346257"/>
    <lineage>
        <taxon>Eukaryota</taxon>
        <taxon>Fungi</taxon>
        <taxon>Dikarya</taxon>
        <taxon>Ascomycota</taxon>
        <taxon>Pezizomycotina</taxon>
        <taxon>Dothideomycetes</taxon>
        <taxon>Dothideomycetes incertae sedis</taxon>
        <taxon>Patellariales</taxon>
        <taxon>Patellariaceae</taxon>
        <taxon>Patellaria</taxon>
    </lineage>
</organism>
<dbReference type="EMBL" id="MU006090">
    <property type="protein sequence ID" value="KAF2842177.1"/>
    <property type="molecule type" value="Genomic_DNA"/>
</dbReference>
<dbReference type="PANTHER" id="PTHR13370">
    <property type="entry name" value="RNA METHYLASE-RELATED"/>
    <property type="match status" value="1"/>
</dbReference>
<comment type="caution">
    <text evidence="13">The sequence shown here is derived from an EMBL/GenBank/DDBJ whole genome shotgun (WGS) entry which is preliminary data.</text>
</comment>
<evidence type="ECO:0000256" key="9">
    <source>
        <dbReference type="ARBA" id="ARBA00066937"/>
    </source>
</evidence>
<dbReference type="PROSITE" id="PS51627">
    <property type="entry name" value="SAM_MT_TRM11"/>
    <property type="match status" value="1"/>
</dbReference>
<keyword evidence="4 10" id="KW-0489">Methyltransferase</keyword>
<reference evidence="13" key="1">
    <citation type="journal article" date="2020" name="Stud. Mycol.">
        <title>101 Dothideomycetes genomes: a test case for predicting lifestyles and emergence of pathogens.</title>
        <authorList>
            <person name="Haridas S."/>
            <person name="Albert R."/>
            <person name="Binder M."/>
            <person name="Bloem J."/>
            <person name="Labutti K."/>
            <person name="Salamov A."/>
            <person name="Andreopoulos B."/>
            <person name="Baker S."/>
            <person name="Barry K."/>
            <person name="Bills G."/>
            <person name="Bluhm B."/>
            <person name="Cannon C."/>
            <person name="Castanera R."/>
            <person name="Culley D."/>
            <person name="Daum C."/>
            <person name="Ezra D."/>
            <person name="Gonzalez J."/>
            <person name="Henrissat B."/>
            <person name="Kuo A."/>
            <person name="Liang C."/>
            <person name="Lipzen A."/>
            <person name="Lutzoni F."/>
            <person name="Magnuson J."/>
            <person name="Mondo S."/>
            <person name="Nolan M."/>
            <person name="Ohm R."/>
            <person name="Pangilinan J."/>
            <person name="Park H.-J."/>
            <person name="Ramirez L."/>
            <person name="Alfaro M."/>
            <person name="Sun H."/>
            <person name="Tritt A."/>
            <person name="Yoshinaga Y."/>
            <person name="Zwiers L.-H."/>
            <person name="Turgeon B."/>
            <person name="Goodwin S."/>
            <person name="Spatafora J."/>
            <person name="Crous P."/>
            <person name="Grigoriev I."/>
        </authorList>
    </citation>
    <scope>NUCLEOTIDE SEQUENCE</scope>
    <source>
        <strain evidence="13">CBS 101060</strain>
    </source>
</reference>
<dbReference type="InterPro" id="IPR029063">
    <property type="entry name" value="SAM-dependent_MTases_sf"/>
</dbReference>
<keyword evidence="6 10" id="KW-0949">S-adenosyl-L-methionine</keyword>
<evidence type="ECO:0000259" key="11">
    <source>
        <dbReference type="Pfam" id="PF01170"/>
    </source>
</evidence>
<feature type="domain" description="Ribosomal RNA large subunit methyltransferase K/L-like methyltransferase" evidence="11">
    <location>
        <begin position="178"/>
        <end position="291"/>
    </location>
</feature>
<keyword evidence="7 10" id="KW-0819">tRNA processing</keyword>
<evidence type="ECO:0000256" key="2">
    <source>
        <dbReference type="ARBA" id="ARBA00022490"/>
    </source>
</evidence>
<keyword evidence="14" id="KW-1185">Reference proteome</keyword>
<keyword evidence="2" id="KW-0963">Cytoplasm</keyword>
<dbReference type="GO" id="GO:0032259">
    <property type="term" value="P:methylation"/>
    <property type="evidence" value="ECO:0007669"/>
    <property type="project" value="UniProtKB-UniRule"/>
</dbReference>
<evidence type="ECO:0000256" key="5">
    <source>
        <dbReference type="ARBA" id="ARBA00022679"/>
    </source>
</evidence>
<comment type="similarity">
    <text evidence="10">Belongs to the class I-like SAM-binding methyltransferase superfamily. TRM11 methyltransferase family.</text>
</comment>
<evidence type="ECO:0000256" key="8">
    <source>
        <dbReference type="ARBA" id="ARBA00022884"/>
    </source>
</evidence>
<dbReference type="EC" id="2.1.1.214" evidence="9"/>
<evidence type="ECO:0000256" key="1">
    <source>
        <dbReference type="ARBA" id="ARBA00004496"/>
    </source>
</evidence>
<name>A0A9P4SGP2_9PEZI</name>
<accession>A0A9P4SGP2</accession>
<evidence type="ECO:0000259" key="12">
    <source>
        <dbReference type="Pfam" id="PF25904"/>
    </source>
</evidence>
<sequence length="432" mass="49113">MLEYLIRFSQIHESFRKPELEALASFHGIDLEVLKYEENSPFCTVRLVSEKAAYTLISRSILAHAIYELWGVGTDYPSLHADVHARTASKSASYKDSSFRFTIDSYQGKRNSTAQRSLIESFKYFGFKGPITMNGAELQLCIFEDYEQKAEEPFMIYLGRLITGSQRQFMDKYNLKKRRYISTTSFDSELALVTANITHAAAGKLFYDPFMGTGSFPIACAHFGAMTVGSDIDSRSIRGKKNRNVLSNFHQYGLTSHLLDNFISDLTHTPLRVSRCLDGIICDPPYGVREGLKVLGKRGGGGEEVVMIGDKPAHLQEGYLAPKKPYSFNAMLDDILEFSAKMLVDNGRLSMWMPTAAEDIELGIPSHPWLQLVSVCVQPFNKWARRLLTYRRLPEAEIDQSIIIQRREYERDGTADELNAFRKKYFEGFKEI</sequence>
<evidence type="ECO:0000256" key="7">
    <source>
        <dbReference type="ARBA" id="ARBA00022694"/>
    </source>
</evidence>
<dbReference type="GO" id="GO:0043527">
    <property type="term" value="C:tRNA methyltransferase complex"/>
    <property type="evidence" value="ECO:0007669"/>
    <property type="project" value="UniProtKB-ARBA"/>
</dbReference>
<dbReference type="InterPro" id="IPR016691">
    <property type="entry name" value="TRMT11"/>
</dbReference>
<evidence type="ECO:0000256" key="3">
    <source>
        <dbReference type="ARBA" id="ARBA00022555"/>
    </source>
</evidence>
<dbReference type="Pfam" id="PF25904">
    <property type="entry name" value="Tmrp11_N"/>
    <property type="match status" value="1"/>
</dbReference>
<dbReference type="GO" id="GO:0005737">
    <property type="term" value="C:cytoplasm"/>
    <property type="evidence" value="ECO:0007669"/>
    <property type="project" value="UniProtKB-SubCell"/>
</dbReference>